<name>A0A5Q0QEU1_9SPHI</name>
<feature type="signal peptide" evidence="2">
    <location>
        <begin position="1"/>
        <end position="26"/>
    </location>
</feature>
<keyword evidence="2" id="KW-0732">Signal</keyword>
<dbReference type="RefSeq" id="WP_153512899.1">
    <property type="nucleotide sequence ID" value="NZ_CP045652.1"/>
</dbReference>
<evidence type="ECO:0000313" key="3">
    <source>
        <dbReference type="EMBL" id="QGA28073.1"/>
    </source>
</evidence>
<keyword evidence="1" id="KW-0472">Membrane</keyword>
<organism evidence="3 4">
    <name type="scientific">Sphingobacterium zhuxiongii</name>
    <dbReference type="NCBI Taxonomy" id="2662364"/>
    <lineage>
        <taxon>Bacteria</taxon>
        <taxon>Pseudomonadati</taxon>
        <taxon>Bacteroidota</taxon>
        <taxon>Sphingobacteriia</taxon>
        <taxon>Sphingobacteriales</taxon>
        <taxon>Sphingobacteriaceae</taxon>
        <taxon>Sphingobacterium</taxon>
    </lineage>
</organism>
<dbReference type="KEGG" id="sphe:GFH32_17830"/>
<gene>
    <name evidence="3" type="ORF">GFH32_17830</name>
</gene>
<evidence type="ECO:0000256" key="2">
    <source>
        <dbReference type="SAM" id="SignalP"/>
    </source>
</evidence>
<keyword evidence="4" id="KW-1185">Reference proteome</keyword>
<protein>
    <recommendedName>
        <fullName evidence="5">Signal peptidase</fullName>
    </recommendedName>
</protein>
<reference evidence="3 4" key="1">
    <citation type="submission" date="2019-10" db="EMBL/GenBank/DDBJ databases">
        <authorList>
            <person name="Dong K."/>
        </authorList>
    </citation>
    <scope>NUCLEOTIDE SEQUENCE [LARGE SCALE GENOMIC DNA]</scope>
    <source>
        <strain evidence="4">dk4302</strain>
    </source>
</reference>
<accession>A0A5Q0QEU1</accession>
<evidence type="ECO:0008006" key="5">
    <source>
        <dbReference type="Google" id="ProtNLM"/>
    </source>
</evidence>
<feature type="chain" id="PRO_5025056124" description="Signal peptidase" evidence="2">
    <location>
        <begin position="27"/>
        <end position="72"/>
    </location>
</feature>
<sequence>MKREMLFKMGPLAFIMFILMTAQSFAQEKGLDINVDIDKGDDGNIFMKPWVWVVGAAVFILLLVAILRGGKK</sequence>
<keyword evidence="1" id="KW-1133">Transmembrane helix</keyword>
<proteinExistence type="predicted"/>
<evidence type="ECO:0000313" key="4">
    <source>
        <dbReference type="Proteomes" id="UP000326921"/>
    </source>
</evidence>
<evidence type="ECO:0000256" key="1">
    <source>
        <dbReference type="SAM" id="Phobius"/>
    </source>
</evidence>
<dbReference type="AlphaFoldDB" id="A0A5Q0QEU1"/>
<dbReference type="Proteomes" id="UP000326921">
    <property type="component" value="Chromosome"/>
</dbReference>
<feature type="transmembrane region" description="Helical" evidence="1">
    <location>
        <begin position="50"/>
        <end position="67"/>
    </location>
</feature>
<dbReference type="EMBL" id="CP045652">
    <property type="protein sequence ID" value="QGA28073.1"/>
    <property type="molecule type" value="Genomic_DNA"/>
</dbReference>
<keyword evidence="1" id="KW-0812">Transmembrane</keyword>